<evidence type="ECO:0000313" key="3">
    <source>
        <dbReference type="EMBL" id="GLG86207.1"/>
    </source>
</evidence>
<reference evidence="3" key="5">
    <citation type="submission" date="2022-09" db="EMBL/GenBank/DDBJ databases">
        <title>Draft genome sequence of Coprococcus comes strain 31264.</title>
        <authorList>
            <person name="Atsushi H."/>
            <person name="Moriya O."/>
            <person name="Mitsuo S."/>
        </authorList>
    </citation>
    <scope>NUCLEOTIDE SEQUENCE</scope>
    <source>
        <strain evidence="3">JCM 31264</strain>
    </source>
</reference>
<evidence type="ECO:0000313" key="13">
    <source>
        <dbReference type="Proteomes" id="UP000283360"/>
    </source>
</evidence>
<dbReference type="EMBL" id="QSOV01000002">
    <property type="protein sequence ID" value="RGJ25583.1"/>
    <property type="molecule type" value="Genomic_DNA"/>
</dbReference>
<evidence type="ECO:0000313" key="6">
    <source>
        <dbReference type="EMBL" id="RGT89418.1"/>
    </source>
</evidence>
<dbReference type="Proteomes" id="UP000284579">
    <property type="component" value="Unassembled WGS sequence"/>
</dbReference>
<dbReference type="EMBL" id="QRXJ01000011">
    <property type="protein sequence ID" value="RGT89418.1"/>
    <property type="molecule type" value="Genomic_DNA"/>
</dbReference>
<reference evidence="3" key="6">
    <citation type="submission" date="2022-11" db="EMBL/GenBank/DDBJ databases">
        <title>Draft genome sequence of Coprococcus comes strain 31264.</title>
        <authorList>
            <person name="Hisatomi A."/>
            <person name="Ohkuma M."/>
            <person name="Sakamoto M."/>
        </authorList>
    </citation>
    <scope>NUCLEOTIDE SEQUENCE</scope>
    <source>
        <strain evidence="3">JCM 31264</strain>
    </source>
</reference>
<evidence type="ECO:0000313" key="9">
    <source>
        <dbReference type="EMBL" id="RHG63023.1"/>
    </source>
</evidence>
<dbReference type="EMBL" id="BSCI01000004">
    <property type="protein sequence ID" value="GLG86207.1"/>
    <property type="molecule type" value="Genomic_DNA"/>
</dbReference>
<evidence type="ECO:0000313" key="2">
    <source>
        <dbReference type="EMBL" id="CUN89855.1"/>
    </source>
</evidence>
<evidence type="ECO:0000313" key="11">
    <source>
        <dbReference type="Proteomes" id="UP000095727"/>
    </source>
</evidence>
<evidence type="ECO:0000313" key="5">
    <source>
        <dbReference type="EMBL" id="RGJ25583.1"/>
    </source>
</evidence>
<reference evidence="4 17" key="4">
    <citation type="submission" date="2020-07" db="EMBL/GenBank/DDBJ databases">
        <title>Bacterial metabolism rescues the inhibition of intestinal drug absorption by food and drug additives.</title>
        <authorList>
            <person name="Zou L."/>
            <person name="Spanogiannopoulos P."/>
            <person name="Chien H.-C."/>
            <person name="Pieper L.M."/>
            <person name="Cai W."/>
            <person name="Khuri N."/>
            <person name="Pottel J."/>
            <person name="Vora B."/>
            <person name="Ni Z."/>
            <person name="Tsakalozou E."/>
            <person name="Zhang W."/>
            <person name="Shoichet B.K."/>
            <person name="Giacomini K.M."/>
            <person name="Turnbaugh P.J."/>
        </authorList>
    </citation>
    <scope>NUCLEOTIDE SEQUENCE [LARGE SCALE GENOMIC DNA]</scope>
    <source>
        <strain evidence="4 17">F22</strain>
    </source>
</reference>
<dbReference type="PANTHER" id="PTHR33747">
    <property type="entry name" value="UPF0225 PROTEIN SCO1677"/>
    <property type="match status" value="1"/>
</dbReference>
<dbReference type="NCBIfam" id="NF004088">
    <property type="entry name" value="PRK05590.1"/>
    <property type="match status" value="1"/>
</dbReference>
<evidence type="ECO:0000313" key="17">
    <source>
        <dbReference type="Proteomes" id="UP000554488"/>
    </source>
</evidence>
<evidence type="ECO:0000313" key="10">
    <source>
        <dbReference type="Proteomes" id="UP000095362"/>
    </source>
</evidence>
<evidence type="ECO:0000313" key="4">
    <source>
        <dbReference type="EMBL" id="NUN87337.1"/>
    </source>
</evidence>
<dbReference type="OrthoDB" id="5872at2"/>
<dbReference type="SUPFAM" id="SSF103642">
    <property type="entry name" value="Sec-C motif"/>
    <property type="match status" value="1"/>
</dbReference>
<sequence>MSTLLEQWRDTAYSKEMDKASLQKFWGTYFQTEKEIYEKLLENPDEEVKGTVKELAEKYGINVFTMTGFLDGINDSLKVANPIETMDEDTEVSLAFDKELLYKNMVDAKADWLYELPQWDKIFTEEKKKVLYKEQKNARTIHVEKKVYPNDPCPCGSGKKYKKCCGKNK</sequence>
<reference evidence="10 11" key="1">
    <citation type="submission" date="2015-09" db="EMBL/GenBank/DDBJ databases">
        <authorList>
            <consortium name="Pathogen Informatics"/>
        </authorList>
    </citation>
    <scope>NUCLEOTIDE SEQUENCE [LARGE SCALE GENOMIC DNA]</scope>
    <source>
        <strain evidence="2 10">2789STDY5834866</strain>
        <strain evidence="1 11">2789STDY5834962</strain>
    </source>
</reference>
<dbReference type="RefSeq" id="WP_022220547.1">
    <property type="nucleotide sequence ID" value="NZ_BSCI01000004.1"/>
</dbReference>
<reference evidence="12 13" key="2">
    <citation type="submission" date="2018-08" db="EMBL/GenBank/DDBJ databases">
        <title>A genome reference for cultivated species of the human gut microbiota.</title>
        <authorList>
            <person name="Zou Y."/>
            <person name="Xue W."/>
            <person name="Luo G."/>
        </authorList>
    </citation>
    <scope>NUCLEOTIDE SEQUENCE [LARGE SCALE GENOMIC DNA]</scope>
    <source>
        <strain evidence="7 15">AF16-31</strain>
        <strain evidence="6 13">AF18-12LB</strain>
        <strain evidence="9 16">AM22-12LB</strain>
        <strain evidence="8 14">AM23-3</strain>
        <strain evidence="5 12">TM07-19</strain>
    </source>
</reference>
<name>A0A173TR98_9FIRM</name>
<evidence type="ECO:0000313" key="8">
    <source>
        <dbReference type="EMBL" id="RHF86026.1"/>
    </source>
</evidence>
<dbReference type="Proteomes" id="UP000286595">
    <property type="component" value="Unassembled WGS sequence"/>
</dbReference>
<dbReference type="Proteomes" id="UP000285693">
    <property type="component" value="Unassembled WGS sequence"/>
</dbReference>
<dbReference type="GeneID" id="92825297"/>
<dbReference type="EMBL" id="CYXR01000018">
    <property type="protein sequence ID" value="CUN04769.1"/>
    <property type="molecule type" value="Genomic_DNA"/>
</dbReference>
<dbReference type="InterPro" id="IPR004027">
    <property type="entry name" value="SEC_C_motif"/>
</dbReference>
<dbReference type="EMBL" id="QRIM01000001">
    <property type="protein sequence ID" value="RHG63023.1"/>
    <property type="molecule type" value="Genomic_DNA"/>
</dbReference>
<reference evidence="4 17" key="3">
    <citation type="submission" date="2020-04" db="EMBL/GenBank/DDBJ databases">
        <authorList>
            <person name="Pieper L."/>
        </authorList>
    </citation>
    <scope>NUCLEOTIDE SEQUENCE [LARGE SCALE GENOMIC DNA]</scope>
    <source>
        <strain evidence="4 17">F22</strain>
    </source>
</reference>
<dbReference type="PaxDb" id="410072-ERS852525_01072"/>
<evidence type="ECO:0000313" key="14">
    <source>
        <dbReference type="Proteomes" id="UP000284579"/>
    </source>
</evidence>
<dbReference type="Proteomes" id="UP001145109">
    <property type="component" value="Unassembled WGS sequence"/>
</dbReference>
<dbReference type="Proteomes" id="UP000095727">
    <property type="component" value="Unassembled WGS sequence"/>
</dbReference>
<dbReference type="Proteomes" id="UP000283360">
    <property type="component" value="Unassembled WGS sequence"/>
</dbReference>
<proteinExistence type="predicted"/>
<accession>A0A173TR98</accession>
<gene>
    <name evidence="1" type="primary">secA_2</name>
    <name evidence="2" type="synonym">secA_1</name>
    <name evidence="3" type="ORF">comes_07520</name>
    <name evidence="9" type="ORF">DW252_01165</name>
    <name evidence="8" type="ORF">DW656_01795</name>
    <name evidence="7" type="ORF">DWW65_01600</name>
    <name evidence="6" type="ORF">DWX03_09090</name>
    <name evidence="5" type="ORF">DXD67_03395</name>
    <name evidence="2" type="ORF">ERS852481_00998</name>
    <name evidence="1" type="ORF">ERS852574_02366</name>
    <name evidence="4" type="ORF">HUU93_12170</name>
</gene>
<organism evidence="1 11">
    <name type="scientific">Coprococcus comes</name>
    <dbReference type="NCBI Taxonomy" id="410072"/>
    <lineage>
        <taxon>Bacteria</taxon>
        <taxon>Bacillati</taxon>
        <taxon>Bacillota</taxon>
        <taxon>Clostridia</taxon>
        <taxon>Lachnospirales</taxon>
        <taxon>Lachnospiraceae</taxon>
        <taxon>Coprococcus</taxon>
    </lineage>
</organism>
<protein>
    <submittedName>
        <fullName evidence="1">Predicted metal-binding protein related to the C-terminal domain of SecA</fullName>
    </submittedName>
    <submittedName>
        <fullName evidence="4">SEC-C domain-containing protein</fullName>
    </submittedName>
</protein>
<keyword evidence="13" id="KW-1185">Reference proteome</keyword>
<dbReference type="Proteomes" id="UP000260655">
    <property type="component" value="Unassembled WGS sequence"/>
</dbReference>
<dbReference type="EMBL" id="QRXY01000002">
    <property type="protein sequence ID" value="RGU47112.1"/>
    <property type="molecule type" value="Genomic_DNA"/>
</dbReference>
<evidence type="ECO:0000313" key="12">
    <source>
        <dbReference type="Proteomes" id="UP000260655"/>
    </source>
</evidence>
<dbReference type="Proteomes" id="UP000095362">
    <property type="component" value="Unassembled WGS sequence"/>
</dbReference>
<dbReference type="PANTHER" id="PTHR33747:SF1">
    <property type="entry name" value="ADENYLATE CYCLASE-ASSOCIATED CAP C-TERMINAL DOMAIN-CONTAINING PROTEIN"/>
    <property type="match status" value="1"/>
</dbReference>
<dbReference type="STRING" id="410072.ERS852525_01072"/>
<evidence type="ECO:0000313" key="16">
    <source>
        <dbReference type="Proteomes" id="UP000286595"/>
    </source>
</evidence>
<dbReference type="Gene3D" id="3.10.450.50">
    <property type="match status" value="1"/>
</dbReference>
<evidence type="ECO:0000313" key="7">
    <source>
        <dbReference type="EMBL" id="RGU47112.1"/>
    </source>
</evidence>
<dbReference type="Pfam" id="PF02810">
    <property type="entry name" value="SEC-C"/>
    <property type="match status" value="1"/>
</dbReference>
<evidence type="ECO:0000313" key="1">
    <source>
        <dbReference type="EMBL" id="CUN04769.1"/>
    </source>
</evidence>
<dbReference type="EMBL" id="QRHO01000001">
    <property type="protein sequence ID" value="RHF86026.1"/>
    <property type="molecule type" value="Genomic_DNA"/>
</dbReference>
<evidence type="ECO:0000313" key="15">
    <source>
        <dbReference type="Proteomes" id="UP000285693"/>
    </source>
</evidence>
<dbReference type="Proteomes" id="UP000554488">
    <property type="component" value="Unassembled WGS sequence"/>
</dbReference>
<dbReference type="AlphaFoldDB" id="A0A173TR98"/>
<dbReference type="EMBL" id="CYZK01000005">
    <property type="protein sequence ID" value="CUN89855.1"/>
    <property type="molecule type" value="Genomic_DNA"/>
</dbReference>
<dbReference type="EMBL" id="JABWDC010000053">
    <property type="protein sequence ID" value="NUN87337.1"/>
    <property type="molecule type" value="Genomic_DNA"/>
</dbReference>